<dbReference type="InterPro" id="IPR002355">
    <property type="entry name" value="Cu_oxidase_Cu_BS"/>
</dbReference>
<dbReference type="Pfam" id="PF07731">
    <property type="entry name" value="Cu-oxidase_2"/>
    <property type="match status" value="1"/>
</dbReference>
<dbReference type="PROSITE" id="PS00080">
    <property type="entry name" value="MULTICOPPER_OXIDASE2"/>
    <property type="match status" value="1"/>
</dbReference>
<dbReference type="EMBL" id="CP038436">
    <property type="protein sequence ID" value="QBX56539.1"/>
    <property type="molecule type" value="Genomic_DNA"/>
</dbReference>
<dbReference type="AlphaFoldDB" id="A0A4P7IGS1"/>
<dbReference type="KEGG" id="nsn:EXE58_14410"/>
<protein>
    <recommendedName>
        <fullName evidence="10">Multicopper oxidase family protein</fullName>
    </recommendedName>
</protein>
<evidence type="ECO:0000259" key="5">
    <source>
        <dbReference type="Pfam" id="PF07731"/>
    </source>
</evidence>
<dbReference type="GO" id="GO:0005507">
    <property type="term" value="F:copper ion binding"/>
    <property type="evidence" value="ECO:0007669"/>
    <property type="project" value="InterPro"/>
</dbReference>
<name>A0A4P7IGS1_9ACTN</name>
<dbReference type="InterPro" id="IPR011706">
    <property type="entry name" value="Cu-oxidase_C"/>
</dbReference>
<dbReference type="Pfam" id="PF13473">
    <property type="entry name" value="Cupredoxin_1"/>
    <property type="match status" value="1"/>
</dbReference>
<dbReference type="GO" id="GO:0016491">
    <property type="term" value="F:oxidoreductase activity"/>
    <property type="evidence" value="ECO:0007669"/>
    <property type="project" value="UniProtKB-KW"/>
</dbReference>
<comment type="similarity">
    <text evidence="1">Belongs to the multicopper oxidase family.</text>
</comment>
<evidence type="ECO:0000313" key="9">
    <source>
        <dbReference type="Proteomes" id="UP000294853"/>
    </source>
</evidence>
<dbReference type="PANTHER" id="PTHR48267">
    <property type="entry name" value="CUPREDOXIN SUPERFAMILY PROTEIN"/>
    <property type="match status" value="1"/>
</dbReference>
<keyword evidence="2" id="KW-0479">Metal-binding</keyword>
<gene>
    <name evidence="8" type="ORF">EXE58_14410</name>
</gene>
<dbReference type="Gene3D" id="2.60.40.420">
    <property type="entry name" value="Cupredoxins - blue copper proteins"/>
    <property type="match status" value="4"/>
</dbReference>
<accession>A0A4P7IGS1</accession>
<dbReference type="RefSeq" id="WP_135268525.1">
    <property type="nucleotide sequence ID" value="NZ_CP038436.1"/>
</dbReference>
<proteinExistence type="inferred from homology"/>
<reference evidence="8 9" key="1">
    <citation type="submission" date="2019-03" db="EMBL/GenBank/DDBJ databases">
        <title>Three New Species of Nocardioides, Nocardioides euryhalodurans sp. nov., Nocardioides seonyuensis sp. nov. and Nocardioides eburneoflavus sp. nov. Iolated from Soil.</title>
        <authorList>
            <person name="Roh S.G."/>
            <person name="Lee C."/>
            <person name="Kim M.-K."/>
            <person name="Kim S.B."/>
        </authorList>
    </citation>
    <scope>NUCLEOTIDE SEQUENCE [LARGE SCALE GENOMIC DNA]</scope>
    <source>
        <strain evidence="8 9">MMS17-SY207-3</strain>
    </source>
</reference>
<dbReference type="SUPFAM" id="SSF49503">
    <property type="entry name" value="Cupredoxins"/>
    <property type="match status" value="4"/>
</dbReference>
<feature type="region of interest" description="Disordered" evidence="4">
    <location>
        <begin position="216"/>
        <end position="243"/>
    </location>
</feature>
<dbReference type="Pfam" id="PF07732">
    <property type="entry name" value="Cu-oxidase_3"/>
    <property type="match status" value="1"/>
</dbReference>
<evidence type="ECO:0000259" key="6">
    <source>
        <dbReference type="Pfam" id="PF07732"/>
    </source>
</evidence>
<keyword evidence="9" id="KW-1185">Reference proteome</keyword>
<dbReference type="InterPro" id="IPR045087">
    <property type="entry name" value="Cu-oxidase_fam"/>
</dbReference>
<evidence type="ECO:0000256" key="2">
    <source>
        <dbReference type="ARBA" id="ARBA00022723"/>
    </source>
</evidence>
<organism evidence="8 9">
    <name type="scientific">Nocardioides seonyuensis</name>
    <dbReference type="NCBI Taxonomy" id="2518371"/>
    <lineage>
        <taxon>Bacteria</taxon>
        <taxon>Bacillati</taxon>
        <taxon>Actinomycetota</taxon>
        <taxon>Actinomycetes</taxon>
        <taxon>Propionibacteriales</taxon>
        <taxon>Nocardioidaceae</taxon>
        <taxon>Nocardioides</taxon>
    </lineage>
</organism>
<evidence type="ECO:0000313" key="8">
    <source>
        <dbReference type="EMBL" id="QBX56539.1"/>
    </source>
</evidence>
<evidence type="ECO:0000256" key="3">
    <source>
        <dbReference type="ARBA" id="ARBA00023002"/>
    </source>
</evidence>
<dbReference type="Proteomes" id="UP000294853">
    <property type="component" value="Chromosome"/>
</dbReference>
<feature type="domain" description="EfeO-type cupredoxin-like" evidence="7">
    <location>
        <begin position="38"/>
        <end position="134"/>
    </location>
</feature>
<feature type="domain" description="Plastocyanin-like" evidence="6">
    <location>
        <begin position="178"/>
        <end position="292"/>
    </location>
</feature>
<sequence length="612" mass="67081">MRGRYRAAALLVIGTVLAVLAPTLGSGGEAGSTVGAGAQAAAPRSATLVIEAKGSTYVPATVTVGGGGTLTVVNLDTYDHTVTSTAVDERGEPLFDVRVDAGTTATVTGVENLANGRYDYICRFHPFMRGTLVVEDATGGVGAEPVAFEQPLVVPRVLKGTDVRIPVRQAPVRILPRGPRTMMWTYGGDYPGPTILGRAGRESRVTFAHRLPRRAGPLTTHLHGDHHASSEDGQPTTNLIRRGSSRTYRYPLTYGGRPAPASFFFYHDHRMDRTARNNWRGLQGMFLVEDAASRRLRLPKGRRDLPLMISERSFTSGNALANPFADGPTMHGHHGTMSFTGPGSPPDDHTVGSHVIVNGRYAPYHRVSATRHRLRLLNAAPFTAYNLSLSDGRPFVQVGTGSGFLRTPVVRTEINLGPAQRADVVVDFTGLSGQDVVLESVPAQDERGTGSRTAPIMQFRVGRPARDPSRLPSRLPSPKLVRAPAEVSKTWTFDLGGGKRHGTFWAVNGKAFDPDRPDHRVRLGTTERWRLRNTSDMTHYVHIHAEQWRTVSRDGNRPPPWERALEDTWRLDPGEYVDVAARFLDHAGPFMIHCHMLDHEDHGMMARFDVVR</sequence>
<evidence type="ECO:0000259" key="7">
    <source>
        <dbReference type="Pfam" id="PF13473"/>
    </source>
</evidence>
<evidence type="ECO:0008006" key="10">
    <source>
        <dbReference type="Google" id="ProtNLM"/>
    </source>
</evidence>
<evidence type="ECO:0000256" key="1">
    <source>
        <dbReference type="ARBA" id="ARBA00010609"/>
    </source>
</evidence>
<dbReference type="OrthoDB" id="345021at2"/>
<feature type="domain" description="Plastocyanin-like" evidence="5">
    <location>
        <begin position="494"/>
        <end position="610"/>
    </location>
</feature>
<dbReference type="InterPro" id="IPR028096">
    <property type="entry name" value="EfeO_Cupredoxin"/>
</dbReference>
<dbReference type="InterPro" id="IPR008972">
    <property type="entry name" value="Cupredoxin"/>
</dbReference>
<dbReference type="InterPro" id="IPR011707">
    <property type="entry name" value="Cu-oxidase-like_N"/>
</dbReference>
<keyword evidence="3" id="KW-0560">Oxidoreductase</keyword>
<dbReference type="PANTHER" id="PTHR48267:SF1">
    <property type="entry name" value="BILIRUBIN OXIDASE"/>
    <property type="match status" value="1"/>
</dbReference>
<evidence type="ECO:0000256" key="4">
    <source>
        <dbReference type="SAM" id="MobiDB-lite"/>
    </source>
</evidence>